<evidence type="ECO:0000256" key="4">
    <source>
        <dbReference type="ARBA" id="ARBA00022989"/>
    </source>
</evidence>
<dbReference type="EMBL" id="KB706136">
    <property type="protein sequence ID" value="EMR69077.1"/>
    <property type="molecule type" value="Genomic_DNA"/>
</dbReference>
<evidence type="ECO:0000256" key="3">
    <source>
        <dbReference type="ARBA" id="ARBA00022692"/>
    </source>
</evidence>
<keyword evidence="5 7" id="KW-0472">Membrane</keyword>
<evidence type="ECO:0000313" key="9">
    <source>
        <dbReference type="EMBL" id="EMR69077.1"/>
    </source>
</evidence>
<evidence type="ECO:0000256" key="6">
    <source>
        <dbReference type="SAM" id="MobiDB-lite"/>
    </source>
</evidence>
<keyword evidence="3 7" id="KW-0812">Transmembrane</keyword>
<feature type="transmembrane region" description="Helical" evidence="7">
    <location>
        <begin position="501"/>
        <end position="521"/>
    </location>
</feature>
<gene>
    <name evidence="9" type="ORF">UCREL1_3918</name>
</gene>
<dbReference type="GO" id="GO:0016020">
    <property type="term" value="C:membrane"/>
    <property type="evidence" value="ECO:0007669"/>
    <property type="project" value="UniProtKB-SubCell"/>
</dbReference>
<feature type="transmembrane region" description="Helical" evidence="7">
    <location>
        <begin position="110"/>
        <end position="132"/>
    </location>
</feature>
<feature type="transmembrane region" description="Helical" evidence="7">
    <location>
        <begin position="74"/>
        <end position="95"/>
    </location>
</feature>
<dbReference type="KEGG" id="ela:UCREL1_3918"/>
<evidence type="ECO:0000256" key="5">
    <source>
        <dbReference type="ARBA" id="ARBA00023136"/>
    </source>
</evidence>
<feature type="transmembrane region" description="Helical" evidence="7">
    <location>
        <begin position="201"/>
        <end position="223"/>
    </location>
</feature>
<dbReference type="Proteomes" id="UP000012174">
    <property type="component" value="Unassembled WGS sequence"/>
</dbReference>
<dbReference type="PANTHER" id="PTHR23504:SF3">
    <property type="entry name" value="MAJOR FACILITATOR SUPERFAMILY (MFS) PROFILE DOMAIN-CONTAINING PROTEIN"/>
    <property type="match status" value="1"/>
</dbReference>
<dbReference type="InterPro" id="IPR036259">
    <property type="entry name" value="MFS_trans_sf"/>
</dbReference>
<dbReference type="CDD" id="cd17330">
    <property type="entry name" value="MFS_SLC46_TetA_like"/>
    <property type="match status" value="1"/>
</dbReference>
<dbReference type="InterPro" id="IPR011701">
    <property type="entry name" value="MFS"/>
</dbReference>
<evidence type="ECO:0000256" key="1">
    <source>
        <dbReference type="ARBA" id="ARBA00004141"/>
    </source>
</evidence>
<feature type="transmembrane region" description="Helical" evidence="7">
    <location>
        <begin position="428"/>
        <end position="453"/>
    </location>
</feature>
<keyword evidence="4 7" id="KW-1133">Transmembrane helix</keyword>
<dbReference type="InterPro" id="IPR020846">
    <property type="entry name" value="MFS_dom"/>
</dbReference>
<evidence type="ECO:0000259" key="8">
    <source>
        <dbReference type="PROSITE" id="PS50850"/>
    </source>
</evidence>
<dbReference type="PRINTS" id="PR01035">
    <property type="entry name" value="TCRTETA"/>
</dbReference>
<feature type="region of interest" description="Disordered" evidence="6">
    <location>
        <begin position="286"/>
        <end position="308"/>
    </location>
</feature>
<proteinExistence type="predicted"/>
<reference evidence="10" key="1">
    <citation type="journal article" date="2013" name="Genome Announc.">
        <title>Draft genome sequence of the grapevine dieback fungus Eutypa lata UCR-EL1.</title>
        <authorList>
            <person name="Blanco-Ulate B."/>
            <person name="Rolshausen P.E."/>
            <person name="Cantu D."/>
        </authorList>
    </citation>
    <scope>NUCLEOTIDE SEQUENCE [LARGE SCALE GENOMIC DNA]</scope>
    <source>
        <strain evidence="10">UCR-EL1</strain>
    </source>
</reference>
<dbReference type="PROSITE" id="PS50850">
    <property type="entry name" value="MFS"/>
    <property type="match status" value="1"/>
</dbReference>
<evidence type="ECO:0000256" key="2">
    <source>
        <dbReference type="ARBA" id="ARBA00022448"/>
    </source>
</evidence>
<feature type="transmembrane region" description="Helical" evidence="7">
    <location>
        <begin position="362"/>
        <end position="383"/>
    </location>
</feature>
<dbReference type="OMA" id="IWQMILF"/>
<evidence type="ECO:0000256" key="7">
    <source>
        <dbReference type="SAM" id="Phobius"/>
    </source>
</evidence>
<dbReference type="PANTHER" id="PTHR23504">
    <property type="entry name" value="MAJOR FACILITATOR SUPERFAMILY DOMAIN-CONTAINING PROTEIN 10"/>
    <property type="match status" value="1"/>
</dbReference>
<keyword evidence="2" id="KW-0813">Transport</keyword>
<protein>
    <submittedName>
        <fullName evidence="9">Putative major facilitator superfamily transporter protein</fullName>
    </submittedName>
</protein>
<feature type="region of interest" description="Disordered" evidence="6">
    <location>
        <begin position="1"/>
        <end position="66"/>
    </location>
</feature>
<feature type="transmembrane region" description="Helical" evidence="7">
    <location>
        <begin position="327"/>
        <end position="350"/>
    </location>
</feature>
<dbReference type="GO" id="GO:0022857">
    <property type="term" value="F:transmembrane transporter activity"/>
    <property type="evidence" value="ECO:0007669"/>
    <property type="project" value="InterPro"/>
</dbReference>
<comment type="subcellular location">
    <subcellularLocation>
        <location evidence="1">Membrane</location>
        <topology evidence="1">Multi-pass membrane protein</topology>
    </subcellularLocation>
</comment>
<feature type="transmembrane region" description="Helical" evidence="7">
    <location>
        <begin position="243"/>
        <end position="267"/>
    </location>
</feature>
<dbReference type="OrthoDB" id="419616at2759"/>
<dbReference type="HOGENOM" id="CLU_001265_54_6_1"/>
<dbReference type="Pfam" id="PF07690">
    <property type="entry name" value="MFS_1"/>
    <property type="match status" value="1"/>
</dbReference>
<sequence>MTFNGTNPKAGGSQKPSSENEDGFYGASETTPLLTTVAPIPIPETDPEGTITTTPPQPAAGRGGEDKPLPKRQIFLLCYARLIEPIAFFSIFPYINQMVQENGSLPDADVGFYSGLIESLFSLTQMLVMLLWGRAADRLGRKPVLVASLVGLSVAVSLFGLARTVWQMILFRCAAGVFSGTIVTIRTMIAEHSTPSTQARSFSWFAFAGNLGLFAGPLIGGALADPAGQYPWAFGGVLFFENYPYALSSIVVGCIGLTAVATSALFVEETLPDELRRKRLRLFKKTSSRDNDNNDNDDTNSSSQLTTKPKPHTISALLRSPGVAIVLYNYAHVMFLAFAYTAIVPIFWFTRPSLGGLGFSPLQISLFMGLTGLSQAIWLLLVFPPLQRRLGTNGVMRACGVAYPFFMAMMPAFNAVLRIDTDAARGAFWALVPVCLMLGPGVSMAFTGAQLALNDASPNPESLSTLNAVALTGASALRSFSPALFASLFAVGARTQILGGYLVWVVLTALAVGFTIATRYLPPQSERKAELGEAISSDDEGGT</sequence>
<organism evidence="9 10">
    <name type="scientific">Eutypa lata (strain UCR-EL1)</name>
    <name type="common">Grapevine dieback disease fungus</name>
    <name type="synonym">Eutypa armeniacae</name>
    <dbReference type="NCBI Taxonomy" id="1287681"/>
    <lineage>
        <taxon>Eukaryota</taxon>
        <taxon>Fungi</taxon>
        <taxon>Dikarya</taxon>
        <taxon>Ascomycota</taxon>
        <taxon>Pezizomycotina</taxon>
        <taxon>Sordariomycetes</taxon>
        <taxon>Xylariomycetidae</taxon>
        <taxon>Xylariales</taxon>
        <taxon>Diatrypaceae</taxon>
        <taxon>Eutypa</taxon>
    </lineage>
</organism>
<dbReference type="Gene3D" id="1.20.1250.20">
    <property type="entry name" value="MFS general substrate transporter like domains"/>
    <property type="match status" value="1"/>
</dbReference>
<dbReference type="AlphaFoldDB" id="M7SXR8"/>
<dbReference type="InterPro" id="IPR001958">
    <property type="entry name" value="Tet-R_TetA/multi-R_MdtG-like"/>
</dbReference>
<keyword evidence="10" id="KW-1185">Reference proteome</keyword>
<name>M7SXR8_EUTLA</name>
<dbReference type="eggNOG" id="KOG2615">
    <property type="taxonomic scope" value="Eukaryota"/>
</dbReference>
<evidence type="ECO:0000313" key="10">
    <source>
        <dbReference type="Proteomes" id="UP000012174"/>
    </source>
</evidence>
<accession>M7SXR8</accession>
<feature type="transmembrane region" description="Helical" evidence="7">
    <location>
        <begin position="169"/>
        <end position="189"/>
    </location>
</feature>
<feature type="transmembrane region" description="Helical" evidence="7">
    <location>
        <begin position="144"/>
        <end position="163"/>
    </location>
</feature>
<feature type="domain" description="Major facilitator superfamily (MFS) profile" evidence="8">
    <location>
        <begin position="73"/>
        <end position="526"/>
    </location>
</feature>
<feature type="transmembrane region" description="Helical" evidence="7">
    <location>
        <begin position="465"/>
        <end position="489"/>
    </location>
</feature>
<dbReference type="SUPFAM" id="SSF103473">
    <property type="entry name" value="MFS general substrate transporter"/>
    <property type="match status" value="1"/>
</dbReference>